<keyword evidence="2" id="KW-1185">Reference proteome</keyword>
<organism evidence="1 2">
    <name type="scientific">Cichorium intybus</name>
    <name type="common">Chicory</name>
    <dbReference type="NCBI Taxonomy" id="13427"/>
    <lineage>
        <taxon>Eukaryota</taxon>
        <taxon>Viridiplantae</taxon>
        <taxon>Streptophyta</taxon>
        <taxon>Embryophyta</taxon>
        <taxon>Tracheophyta</taxon>
        <taxon>Spermatophyta</taxon>
        <taxon>Magnoliopsida</taxon>
        <taxon>eudicotyledons</taxon>
        <taxon>Gunneridae</taxon>
        <taxon>Pentapetalae</taxon>
        <taxon>asterids</taxon>
        <taxon>campanulids</taxon>
        <taxon>Asterales</taxon>
        <taxon>Asteraceae</taxon>
        <taxon>Cichorioideae</taxon>
        <taxon>Cichorieae</taxon>
        <taxon>Cichoriinae</taxon>
        <taxon>Cichorium</taxon>
    </lineage>
</organism>
<comment type="caution">
    <text evidence="1">The sequence shown here is derived from an EMBL/GenBank/DDBJ whole genome shotgun (WGS) entry which is preliminary data.</text>
</comment>
<evidence type="ECO:0000313" key="1">
    <source>
        <dbReference type="EMBL" id="KAI3752923.1"/>
    </source>
</evidence>
<dbReference type="EMBL" id="CM042012">
    <property type="protein sequence ID" value="KAI3752923.1"/>
    <property type="molecule type" value="Genomic_DNA"/>
</dbReference>
<gene>
    <name evidence="1" type="ORF">L2E82_24965</name>
</gene>
<accession>A0ACB9E2Q4</accession>
<protein>
    <submittedName>
        <fullName evidence="1">Uncharacterized protein</fullName>
    </submittedName>
</protein>
<dbReference type="Proteomes" id="UP001055811">
    <property type="component" value="Linkage Group LG04"/>
</dbReference>
<proteinExistence type="predicted"/>
<reference evidence="1 2" key="2">
    <citation type="journal article" date="2022" name="Mol. Ecol. Resour.">
        <title>The genomes of chicory, endive, great burdock and yacon provide insights into Asteraceae paleo-polyploidization history and plant inulin production.</title>
        <authorList>
            <person name="Fan W."/>
            <person name="Wang S."/>
            <person name="Wang H."/>
            <person name="Wang A."/>
            <person name="Jiang F."/>
            <person name="Liu H."/>
            <person name="Zhao H."/>
            <person name="Xu D."/>
            <person name="Zhang Y."/>
        </authorList>
    </citation>
    <scope>NUCLEOTIDE SEQUENCE [LARGE SCALE GENOMIC DNA]</scope>
    <source>
        <strain evidence="2">cv. Punajuju</strain>
        <tissue evidence="1">Leaves</tissue>
    </source>
</reference>
<reference evidence="2" key="1">
    <citation type="journal article" date="2022" name="Mol. Ecol. Resour.">
        <title>The genomes of chicory, endive, great burdock and yacon provide insights into Asteraceae palaeo-polyploidization history and plant inulin production.</title>
        <authorList>
            <person name="Fan W."/>
            <person name="Wang S."/>
            <person name="Wang H."/>
            <person name="Wang A."/>
            <person name="Jiang F."/>
            <person name="Liu H."/>
            <person name="Zhao H."/>
            <person name="Xu D."/>
            <person name="Zhang Y."/>
        </authorList>
    </citation>
    <scope>NUCLEOTIDE SEQUENCE [LARGE SCALE GENOMIC DNA]</scope>
    <source>
        <strain evidence="2">cv. Punajuju</strain>
    </source>
</reference>
<evidence type="ECO:0000313" key="2">
    <source>
        <dbReference type="Proteomes" id="UP001055811"/>
    </source>
</evidence>
<name>A0ACB9E2Q4_CICIN</name>
<sequence>MDPHSFIVRAEAQRWLGIAEKLLMGHDLVGSKTFAIRARDSDPRLEAADQILAIADTLLAAEKQVVGNNGAQHPDFYAILQLVRFVQDTDHIASQYRRLAVMLNPHQNRFPYSDHAFQLVNDAWAVLSNPMRKAMYDTELDFPPQQEMNTIGFDLEQQHQQQQQEQHNFFTIDHFGPDHEQELPDPDTFQTREERSHQQHNFLSQNPVRSVPEQFFQHHEQEQLFQPKVQFTSAPHQQTQPPPQPSPPQPHMQPPTPPPPAAPPQPPLSWPQAPPLSQPQQLQRTQQQQQEQQQPRQEIQQEEQQPESLEQNSVQLPTQVNRNNGVMEEEVETETETETEAENTDKSPTFWTACPFCFYMYEYPKVYADCTLRCDHCKRAFQAVSISSPPSMAEGQEPYFYCWGYFPLGISISHLSKTNGAATNSKWTPFSPLHNASSNVHNHSNGRAAPKKNHFVNKNSGPRIYIDDVTDDIFTGISEPSDDSDVEWNITIEKR</sequence>